<dbReference type="InterPro" id="IPR036397">
    <property type="entry name" value="RNaseH_sf"/>
</dbReference>
<keyword evidence="3" id="KW-1185">Reference proteome</keyword>
<dbReference type="VEuPathDB" id="FungiDB:AeMF1_005746"/>
<dbReference type="GO" id="GO:0003676">
    <property type="term" value="F:nucleic acid binding"/>
    <property type="evidence" value="ECO:0007669"/>
    <property type="project" value="InterPro"/>
</dbReference>
<dbReference type="PANTHER" id="PTHR47169">
    <property type="entry name" value="OS01G0541250 PROTEIN"/>
    <property type="match status" value="1"/>
</dbReference>
<dbReference type="Gene3D" id="3.30.420.10">
    <property type="entry name" value="Ribonuclease H-like superfamily/Ribonuclease H"/>
    <property type="match status" value="1"/>
</dbReference>
<reference evidence="2 3" key="1">
    <citation type="submission" date="2019-07" db="EMBL/GenBank/DDBJ databases">
        <title>Genomics analysis of Aphanomyces spp. identifies a new class of oomycete effector associated with host adaptation.</title>
        <authorList>
            <person name="Gaulin E."/>
        </authorList>
    </citation>
    <scope>NUCLEOTIDE SEQUENCE [LARGE SCALE GENOMIC DNA]</scope>
    <source>
        <strain evidence="2 3">ATCC 201684</strain>
    </source>
</reference>
<proteinExistence type="predicted"/>
<organism evidence="2 3">
    <name type="scientific">Aphanomyces euteiches</name>
    <dbReference type="NCBI Taxonomy" id="100861"/>
    <lineage>
        <taxon>Eukaryota</taxon>
        <taxon>Sar</taxon>
        <taxon>Stramenopiles</taxon>
        <taxon>Oomycota</taxon>
        <taxon>Saprolegniomycetes</taxon>
        <taxon>Saprolegniales</taxon>
        <taxon>Verrucalvaceae</taxon>
        <taxon>Aphanomyces</taxon>
    </lineage>
</organism>
<evidence type="ECO:0008006" key="4">
    <source>
        <dbReference type="Google" id="ProtNLM"/>
    </source>
</evidence>
<dbReference type="AlphaFoldDB" id="A0A6G0WC47"/>
<gene>
    <name evidence="2" type="ORF">Ae201684_016601</name>
</gene>
<evidence type="ECO:0000256" key="1">
    <source>
        <dbReference type="SAM" id="MobiDB-lite"/>
    </source>
</evidence>
<feature type="region of interest" description="Disordered" evidence="1">
    <location>
        <begin position="32"/>
        <end position="62"/>
    </location>
</feature>
<evidence type="ECO:0000313" key="2">
    <source>
        <dbReference type="EMBL" id="KAF0724852.1"/>
    </source>
</evidence>
<sequence>MRSVQSESYDVLPSVEAWTSIHARSRGIGCESAWQGQRRPQAKADTRRGRTSNQRHGTVATSNRTLSQATGIPTTVLWRYVATKWITPRASYTRPLLSDQHKKDRVDYCKRYVEPLLDDMYDCVHVDEKWFYVTRTKIRFYLWPDEELPHRCVENKGHIEKVMFLYAVARPREGWNGKVGCWEITDIVTAKRTSKNRPAGTPLAVPTTINREKYRSMLMQHVLPAIQSRWIWPSGFSAGTIWIQQDNARSHVLPNDSLVLAAGKEGSWDIRLRNQPAKSPDLNVLDLGFFNSIQSLQHKKECRNTEDLMLAVKDAFNELDPVTLTKTFKTLQRVMKIVIEVNGSNSFKIPRSKDQVNQVNEDDQVTLQLLDLRLEDEDRLSQLCALFESCDV</sequence>
<dbReference type="EMBL" id="VJMJ01000261">
    <property type="protein sequence ID" value="KAF0724852.1"/>
    <property type="molecule type" value="Genomic_DNA"/>
</dbReference>
<comment type="caution">
    <text evidence="2">The sequence shown here is derived from an EMBL/GenBank/DDBJ whole genome shotgun (WGS) entry which is preliminary data.</text>
</comment>
<dbReference type="Proteomes" id="UP000481153">
    <property type="component" value="Unassembled WGS sequence"/>
</dbReference>
<name>A0A6G0WC47_9STRA</name>
<evidence type="ECO:0000313" key="3">
    <source>
        <dbReference type="Proteomes" id="UP000481153"/>
    </source>
</evidence>
<protein>
    <recommendedName>
        <fullName evidence="4">Transposase Tc1-like domain-containing protein</fullName>
    </recommendedName>
</protein>
<accession>A0A6G0WC47</accession>
<feature type="compositionally biased region" description="Polar residues" evidence="1">
    <location>
        <begin position="51"/>
        <end position="62"/>
    </location>
</feature>